<proteinExistence type="inferred from homology"/>
<dbReference type="PROSITE" id="PS51456">
    <property type="entry name" value="MYOSIN_MOTOR"/>
    <property type="match status" value="1"/>
</dbReference>
<keyword evidence="3 9" id="KW-0067">ATP-binding</keyword>
<keyword evidence="4" id="KW-0112">Calmodulin-binding</keyword>
<dbReference type="FunFam" id="3.30.70.1590:FF:000001">
    <property type="entry name" value="Myosin heavy chain"/>
    <property type="match status" value="1"/>
</dbReference>
<dbReference type="CDD" id="cd01377">
    <property type="entry name" value="MYSc_class_II"/>
    <property type="match status" value="1"/>
</dbReference>
<dbReference type="Gene3D" id="3.30.70.1590">
    <property type="match status" value="1"/>
</dbReference>
<evidence type="ECO:0000256" key="2">
    <source>
        <dbReference type="ARBA" id="ARBA00022741"/>
    </source>
</evidence>
<evidence type="ECO:0000256" key="8">
    <source>
        <dbReference type="ARBA" id="ARBA00023203"/>
    </source>
</evidence>
<evidence type="ECO:0000259" key="12">
    <source>
        <dbReference type="PROSITE" id="PS51844"/>
    </source>
</evidence>
<evidence type="ECO:0000256" key="9">
    <source>
        <dbReference type="PROSITE-ProRule" id="PRU00782"/>
    </source>
</evidence>
<keyword evidence="13" id="KW-1185">Reference proteome</keyword>
<dbReference type="PROSITE" id="PS50096">
    <property type="entry name" value="IQ"/>
    <property type="match status" value="1"/>
</dbReference>
<feature type="compositionally biased region" description="Basic and acidic residues" evidence="10">
    <location>
        <begin position="1872"/>
        <end position="1906"/>
    </location>
</feature>
<dbReference type="InterPro" id="IPR004009">
    <property type="entry name" value="SH3_Myosin"/>
</dbReference>
<dbReference type="Gene3D" id="1.20.120.720">
    <property type="entry name" value="Myosin VI head, motor domain, U50 subdomain"/>
    <property type="match status" value="1"/>
</dbReference>
<evidence type="ECO:0000256" key="1">
    <source>
        <dbReference type="ARBA" id="ARBA00008314"/>
    </source>
</evidence>
<keyword evidence="2 9" id="KW-0547">Nucleotide-binding</keyword>
<evidence type="ECO:0000256" key="6">
    <source>
        <dbReference type="ARBA" id="ARBA00023123"/>
    </source>
</evidence>
<evidence type="ECO:0000259" key="11">
    <source>
        <dbReference type="PROSITE" id="PS51456"/>
    </source>
</evidence>
<feature type="region of interest" description="Disordered" evidence="10">
    <location>
        <begin position="51"/>
        <end position="97"/>
    </location>
</feature>
<dbReference type="Pfam" id="PF01576">
    <property type="entry name" value="Myosin_tail_1"/>
    <property type="match status" value="1"/>
</dbReference>
<dbReference type="Gene3D" id="3.40.850.10">
    <property type="entry name" value="Kinesin motor domain"/>
    <property type="match status" value="2"/>
</dbReference>
<evidence type="ECO:0000313" key="14">
    <source>
        <dbReference type="WBParaSite" id="maker-uti_cns_0009898-snap-gene-0.5-mRNA-1"/>
    </source>
</evidence>
<accession>A0A1I8I3Y4</accession>
<organism evidence="13 14">
    <name type="scientific">Macrostomum lignano</name>
    <dbReference type="NCBI Taxonomy" id="282301"/>
    <lineage>
        <taxon>Eukaryota</taxon>
        <taxon>Metazoa</taxon>
        <taxon>Spiralia</taxon>
        <taxon>Lophotrochozoa</taxon>
        <taxon>Platyhelminthes</taxon>
        <taxon>Rhabditophora</taxon>
        <taxon>Macrostomorpha</taxon>
        <taxon>Macrostomida</taxon>
        <taxon>Macrostomidae</taxon>
        <taxon>Macrostomum</taxon>
    </lineage>
</organism>
<dbReference type="GO" id="GO:0000146">
    <property type="term" value="F:microfilament motor activity"/>
    <property type="evidence" value="ECO:0007669"/>
    <property type="project" value="TreeGrafter"/>
</dbReference>
<feature type="compositionally biased region" description="Basic residues" evidence="10">
    <location>
        <begin position="73"/>
        <end position="87"/>
    </location>
</feature>
<dbReference type="Pfam" id="PF00063">
    <property type="entry name" value="Myosin_head"/>
    <property type="match status" value="2"/>
</dbReference>
<feature type="region of interest" description="Disordered" evidence="10">
    <location>
        <begin position="165"/>
        <end position="185"/>
    </location>
</feature>
<dbReference type="FunFam" id="1.20.5.4820:FF:000002">
    <property type="entry name" value="Myosin heavy chain 10"/>
    <property type="match status" value="1"/>
</dbReference>
<feature type="compositionally biased region" description="Low complexity" evidence="10">
    <location>
        <begin position="166"/>
        <end position="182"/>
    </location>
</feature>
<dbReference type="SMART" id="SM00242">
    <property type="entry name" value="MYSc"/>
    <property type="match status" value="1"/>
</dbReference>
<evidence type="ECO:0000256" key="10">
    <source>
        <dbReference type="SAM" id="MobiDB-lite"/>
    </source>
</evidence>
<dbReference type="GO" id="GO:0005516">
    <property type="term" value="F:calmodulin binding"/>
    <property type="evidence" value="ECO:0007669"/>
    <property type="project" value="UniProtKB-KW"/>
</dbReference>
<comment type="similarity">
    <text evidence="1 9">Belongs to the TRAFAC class myosin-kinesin ATPase superfamily. Myosin family.</text>
</comment>
<feature type="compositionally biased region" description="Basic and acidic residues" evidence="10">
    <location>
        <begin position="2482"/>
        <end position="2511"/>
    </location>
</feature>
<feature type="compositionally biased region" description="Basic and acidic residues" evidence="10">
    <location>
        <begin position="2528"/>
        <end position="2558"/>
    </location>
</feature>
<dbReference type="FunFam" id="1.20.120.720:FF:000001">
    <property type="entry name" value="Myosin heavy chain, muscle"/>
    <property type="match status" value="1"/>
</dbReference>
<dbReference type="InterPro" id="IPR002928">
    <property type="entry name" value="Myosin_tail"/>
</dbReference>
<feature type="compositionally biased region" description="Basic and acidic residues" evidence="10">
    <location>
        <begin position="2595"/>
        <end position="2605"/>
    </location>
</feature>
<dbReference type="Gene3D" id="1.20.5.340">
    <property type="match status" value="3"/>
</dbReference>
<dbReference type="GO" id="GO:0016459">
    <property type="term" value="C:myosin complex"/>
    <property type="evidence" value="ECO:0007669"/>
    <property type="project" value="UniProtKB-KW"/>
</dbReference>
<feature type="region of interest" description="Disordered" evidence="10">
    <location>
        <begin position="2078"/>
        <end position="2106"/>
    </location>
</feature>
<sequence length="2605" mass="297328">NIHNLPKTYANLLIGRKLQHNASRLHRKPSADDANLSIVLLSSVSTFSSELQLAPPRTTPPVRANSQTPAPDRRRRVARKLPRHRDKRPQLASARPTAGSAYQDCHCRYRLHLRLRRRQPAEQIQIYDAKFHYCRHRHLVASRSTIDSNETDADRNCLQDNDQHLATSSAASEAEPPANRSSNCRRIGDAGEHVLESLVTAGRGVAAQQARVDAHEAAEFPLHRFAKVEAEGHAESADGTGSHRLGAGRIERHRLAIWTACSRIAESRSDACAQPEREGPPPRGPGGFVGAHWFANRLLLLLGHVLRQVLRTHQLGVGGPAHVRECLFSGCDQARPALPQPALVLAFVIESVSRRPTATAATASGSATSTLVPTAAAVTSAIAAAARRAPMSRTIPSASVGLLQIRIECVKIDGILLQYENSGPLNAQFANWIDVRLAVRGAQHFYGVSGIIYGKLSFFRFLTYRHTTVTNLKQHNAQIVHKQQGIFEAGSIGTGSGGSGRVQLSTITSHLVSAHTSFTCSPIGEQCTPGKGLSPAKVCLQRPTRWRRCDVDAAHLGNALSQQHRRTRRTKHRCTFLRCRPHHTTDRSPQWHTYQQHHHQLNHPLLPLPLASRMLVSMTSTGPQRHRLAARSISSKKSFFRQLKLCICFMASDADIRAQALGPLLVGSSNSLVNDPAQEQQWAAKKLVWVPHETQGFVSASLKEEKGDDVVVELSDTKELRKVAKDDIQRMNPPKFTKKEDMSELSNLNEACVLHNLRDRYFSDLIYTYSGLFCVVINPYKRLPIYSEHVIEAYKGKKRSDCPPHIFAIADQAYRSMLENREDQSILCTGESGAGKTENTKKVIQYLAFVASSMKTAASTASNLPGQGGQSGPGGRSGSVSASLSHGELEQQLLQANPILEAFGNAKTIKNDNSSRFGKFIRINFDTTGFISGANIETCILFICAIIYYYEYIVVNSVNYWSQLVTIFRVISAVLQLGAIEFKQERNSDQATMPDSTNAQKACHLLGLQLNDLVRAFLRPRIKVGRDFVNKSQSQEQVVFAVEAISKAIYERLFRWLVTRINRSLDRSKARQSAHFIGILDIAGFEIFELNSFEQLCINYTNEKLQQLFNHTMFILEQEEYQKEGIEWKFIDFGLDLQPTIDLIEKTPMIDKQQMGIFAILDEECWFPKATDKSFVEKLQKNFDQHPKFARASMKKAATNGFAVVHYAGRVDYSADNWLQKNQDPLNENVVAVLQNSSDQFVASLWKDVENVVGLAAQAASETVFGQRTKKGMFRTVGQLYKEQLARLMNVLNNTTPNFVRCIIPNHEKKSGKLDSLLVLDQLRCNGVLEGIRICRQGFPNRILFQEFKQRYEILCPNVLSKTFMDGRKAVELMIENLELDSNLYRIGRSKVFFRAGIIAYLEEERDKRLAEYIVGFQAHARGYLARKNYQKRIQQSNAIRIIQRNCASYLKLRNWTWWRLYTKVRPLLQVTRQDEIVQAKDSEIKQLRDTCERSQSELSEYKTSYMQLSEEQHQLKEALQQERDQLAEAEDAREKLSNRTGELSAMLEELRLQLEDEYTKANKYAEEKREQQQVIQDLEEQLETSEEQKQKVQLEKVGLESRLRDLESNLANSSDQSQKLLAERKALEDRLTELSSVLTEEEERSRGLGKLKAKHESIIKELEERLQAEKDTRQDLERAKRRLESELMERQDELQEATQQMHDFEAQVKRLEEEHQKFQAKIDEEVAARSTAQKAARNLEARIQELSEDLDAEKVARDRAEKHKRDLGEELEALKQEFEDQQDSNNVQQDLNRRRNEELLSLKSSLEEQQKANETQISELKQRNAKTVEELQEQMESLRRAKQQLEKQRQQLESEVADLSNEVKSLSQAKAESEKRRKALEQRVMEAESKFQETDKQRADISDRLGRAAKEVESLQAQLEEAESRALRAEKSSSAGDIQRREMEASLEEENRAKLAVQARLRAAEEKAARLNDQLLEEQEQREQTEKQLAAVQQLSQELKRKVGEDSEQLAELDEQRNRLRRECEDLQLRLEETQALNDKLEKGRRKMLGELDDMQHLCETQRKELLDLERKQKKFDERASESQNRLAQLQAEKDRLSQESREKESKILALQRDMESLSDRLADAERARNLKTKELEELLANQNDAGKSAHDLERSKAQLEAKLQELQTHLDEVEDELTVSEDNRLRLEVNSQAMREQHTKELHEREEAAEDARRQLVKQLKDLEAEVEDERKTRAMAVSAKKKLETEYANLLASLDDIGKQKEEALKQLRKVQQAYQTLQHDAEEALSSKDELLANYREAEKRLRSLESERQQMLDDLTASERQRRTLLSERDELLEVARGAETSRNSLAEENKKLETRVHQLEEDLEEESAEKEDVRDRLKRLEAQLEASQVDLQNERAAAQKAESQRISLDRQNKELLAKLADLEQENSRKGRAQVAALEGRIASLEEQLEVESKERVKENRSSRKLERRLKELMLQVEDERRNADQLRQQADKVQAEKKKVKREQQDLEEELTQQKAQRRRLQRDYDDLVEAKETLDREVQSLRKQVQRDRVGGGRSRRHRDLAGGAADFSDSALDDQSSVATDQQVEGDGGRGDSHEAD</sequence>
<dbReference type="PANTHER" id="PTHR13140">
    <property type="entry name" value="MYOSIN"/>
    <property type="match status" value="1"/>
</dbReference>
<feature type="region of interest" description="Disordered" evidence="10">
    <location>
        <begin position="861"/>
        <end position="882"/>
    </location>
</feature>
<feature type="compositionally biased region" description="Basic and acidic residues" evidence="10">
    <location>
        <begin position="2093"/>
        <end position="2106"/>
    </location>
</feature>
<dbReference type="GO" id="GO:0005737">
    <property type="term" value="C:cytoplasm"/>
    <property type="evidence" value="ECO:0007669"/>
    <property type="project" value="TreeGrafter"/>
</dbReference>
<dbReference type="PROSITE" id="PS51844">
    <property type="entry name" value="SH3_LIKE"/>
    <property type="match status" value="1"/>
</dbReference>
<feature type="compositionally biased region" description="Polar residues" evidence="10">
    <location>
        <begin position="2581"/>
        <end position="2591"/>
    </location>
</feature>
<keyword evidence="6 9" id="KW-0518">Myosin</keyword>
<evidence type="ECO:0000256" key="7">
    <source>
        <dbReference type="ARBA" id="ARBA00023175"/>
    </source>
</evidence>
<keyword evidence="7 9" id="KW-0505">Motor protein</keyword>
<dbReference type="GO" id="GO:0051015">
    <property type="term" value="F:actin filament binding"/>
    <property type="evidence" value="ECO:0007669"/>
    <property type="project" value="TreeGrafter"/>
</dbReference>
<dbReference type="PANTHER" id="PTHR13140:SF857">
    <property type="entry name" value="MYOSIN-11"/>
    <property type="match status" value="1"/>
</dbReference>
<dbReference type="SUPFAM" id="SSF90257">
    <property type="entry name" value="Myosin rod fragments"/>
    <property type="match status" value="4"/>
</dbReference>
<reference evidence="14" key="1">
    <citation type="submission" date="2016-11" db="UniProtKB">
        <authorList>
            <consortium name="WormBaseParasite"/>
        </authorList>
    </citation>
    <scope>IDENTIFICATION</scope>
</reference>
<evidence type="ECO:0000313" key="13">
    <source>
        <dbReference type="Proteomes" id="UP000095280"/>
    </source>
</evidence>
<feature type="domain" description="Myosin N-terminal SH3-like" evidence="12">
    <location>
        <begin position="683"/>
        <end position="733"/>
    </location>
</feature>
<dbReference type="Pfam" id="PF02736">
    <property type="entry name" value="Myosin_N"/>
    <property type="match status" value="1"/>
</dbReference>
<dbReference type="InterPro" id="IPR000048">
    <property type="entry name" value="IQ_motif_EF-hand-BS"/>
</dbReference>
<feature type="binding site" evidence="9">
    <location>
        <begin position="830"/>
        <end position="837"/>
    </location>
    <ligand>
        <name>ATP</name>
        <dbReference type="ChEBI" id="CHEBI:30616"/>
    </ligand>
</feature>
<feature type="domain" description="Myosin motor" evidence="11">
    <location>
        <begin position="737"/>
        <end position="1407"/>
    </location>
</feature>
<feature type="compositionally biased region" description="Basic and acidic residues" evidence="10">
    <location>
        <begin position="1840"/>
        <end position="1853"/>
    </location>
</feature>
<keyword evidence="8 9" id="KW-0009">Actin-binding</keyword>
<feature type="compositionally biased region" description="Gly residues" evidence="10">
    <location>
        <begin position="866"/>
        <end position="877"/>
    </location>
</feature>
<feature type="region of interest" description="Disordered" evidence="10">
    <location>
        <begin position="2482"/>
        <end position="2605"/>
    </location>
</feature>
<dbReference type="WBParaSite" id="maker-uti_cns_0009898-snap-gene-0.5-mRNA-1">
    <property type="protein sequence ID" value="maker-uti_cns_0009898-snap-gene-0.5-mRNA-1"/>
    <property type="gene ID" value="maker-uti_cns_0009898-snap-gene-0.5"/>
</dbReference>
<dbReference type="GO" id="GO:0005524">
    <property type="term" value="F:ATP binding"/>
    <property type="evidence" value="ECO:0007669"/>
    <property type="project" value="UniProtKB-UniRule"/>
</dbReference>
<dbReference type="SUPFAM" id="SSF52540">
    <property type="entry name" value="P-loop containing nucleoside triphosphate hydrolases"/>
    <property type="match status" value="1"/>
</dbReference>
<evidence type="ECO:0000256" key="3">
    <source>
        <dbReference type="ARBA" id="ARBA00022840"/>
    </source>
</evidence>
<feature type="region of interest" description="Actin-binding" evidence="9">
    <location>
        <begin position="1285"/>
        <end position="1307"/>
    </location>
</feature>
<dbReference type="FunFam" id="3.40.850.10:FF:000101">
    <property type="entry name" value="Slow myosin heavy chain 2"/>
    <property type="match status" value="1"/>
</dbReference>
<dbReference type="InterPro" id="IPR001609">
    <property type="entry name" value="Myosin_head_motor_dom-like"/>
</dbReference>
<dbReference type="PRINTS" id="PR00193">
    <property type="entry name" value="MYOSINHEAVY"/>
</dbReference>
<evidence type="ECO:0000256" key="5">
    <source>
        <dbReference type="ARBA" id="ARBA00023054"/>
    </source>
</evidence>
<dbReference type="InterPro" id="IPR027417">
    <property type="entry name" value="P-loop_NTPase"/>
</dbReference>
<feature type="region of interest" description="Disordered" evidence="10">
    <location>
        <begin position="1840"/>
        <end position="1906"/>
    </location>
</feature>
<dbReference type="Proteomes" id="UP000095280">
    <property type="component" value="Unplaced"/>
</dbReference>
<dbReference type="Gene3D" id="1.20.58.530">
    <property type="match status" value="1"/>
</dbReference>
<dbReference type="FunFam" id="2.30.30.360:FF:000001">
    <property type="entry name" value="Myosin heavy chain"/>
    <property type="match status" value="1"/>
</dbReference>
<feature type="compositionally biased region" description="Basic and acidic residues" evidence="10">
    <location>
        <begin position="1923"/>
        <end position="1932"/>
    </location>
</feature>
<feature type="region of interest" description="Disordered" evidence="10">
    <location>
        <begin position="1920"/>
        <end position="1945"/>
    </location>
</feature>
<evidence type="ECO:0000256" key="4">
    <source>
        <dbReference type="ARBA" id="ARBA00022860"/>
    </source>
</evidence>
<dbReference type="Gene3D" id="4.10.270.10">
    <property type="entry name" value="Myosin, subunit A"/>
    <property type="match status" value="1"/>
</dbReference>
<name>A0A1I8I3Y4_9PLAT</name>
<dbReference type="GO" id="GO:0007015">
    <property type="term" value="P:actin filament organization"/>
    <property type="evidence" value="ECO:0007669"/>
    <property type="project" value="TreeGrafter"/>
</dbReference>
<protein>
    <submittedName>
        <fullName evidence="14">Paramyosin</fullName>
    </submittedName>
</protein>
<dbReference type="GO" id="GO:0016020">
    <property type="term" value="C:membrane"/>
    <property type="evidence" value="ECO:0007669"/>
    <property type="project" value="TreeGrafter"/>
</dbReference>
<dbReference type="SMART" id="SM00015">
    <property type="entry name" value="IQ"/>
    <property type="match status" value="1"/>
</dbReference>
<dbReference type="InterPro" id="IPR036961">
    <property type="entry name" value="Kinesin_motor_dom_sf"/>
</dbReference>
<keyword evidence="5" id="KW-0175">Coiled coil</keyword>